<dbReference type="AlphaFoldDB" id="A0AAE1P0U7"/>
<keyword evidence="3" id="KW-1185">Reference proteome</keyword>
<comment type="caution">
    <text evidence="2">The sequence shown here is derived from an EMBL/GenBank/DDBJ whole genome shotgun (WGS) entry which is preliminary data.</text>
</comment>
<dbReference type="Proteomes" id="UP001292094">
    <property type="component" value="Unassembled WGS sequence"/>
</dbReference>
<sequence length="223" mass="24470">MVQARASTIAPPPPAPPQTAPPTIPAWPPDLALRKSVATLMKRCTALKNRFSALEPRIDGLVATQAANDSKLSSLVEAQQTIISTVTTLTEKIDIVVSRLEKLFEADPSPAPSPSPGRPSALAHQTSTSKYKVRHYLRFYLRMEYSNYVMSILPQLDSVLRLFPLQQCMATLRGNDVAAGDEVVTLSPDSVLSSHTPPATILHYQPRLHNPWTKHVSLYTLPS</sequence>
<dbReference type="EMBL" id="JAWZYT010003392">
    <property type="protein sequence ID" value="KAK4298612.1"/>
    <property type="molecule type" value="Genomic_DNA"/>
</dbReference>
<evidence type="ECO:0000256" key="1">
    <source>
        <dbReference type="SAM" id="MobiDB-lite"/>
    </source>
</evidence>
<feature type="region of interest" description="Disordered" evidence="1">
    <location>
        <begin position="1"/>
        <end position="24"/>
    </location>
</feature>
<feature type="compositionally biased region" description="Pro residues" evidence="1">
    <location>
        <begin position="10"/>
        <end position="24"/>
    </location>
</feature>
<gene>
    <name evidence="2" type="ORF">Pmani_029063</name>
</gene>
<feature type="region of interest" description="Disordered" evidence="1">
    <location>
        <begin position="106"/>
        <end position="126"/>
    </location>
</feature>
<evidence type="ECO:0000313" key="2">
    <source>
        <dbReference type="EMBL" id="KAK4298612.1"/>
    </source>
</evidence>
<organism evidence="2 3">
    <name type="scientific">Petrolisthes manimaculis</name>
    <dbReference type="NCBI Taxonomy" id="1843537"/>
    <lineage>
        <taxon>Eukaryota</taxon>
        <taxon>Metazoa</taxon>
        <taxon>Ecdysozoa</taxon>
        <taxon>Arthropoda</taxon>
        <taxon>Crustacea</taxon>
        <taxon>Multicrustacea</taxon>
        <taxon>Malacostraca</taxon>
        <taxon>Eumalacostraca</taxon>
        <taxon>Eucarida</taxon>
        <taxon>Decapoda</taxon>
        <taxon>Pleocyemata</taxon>
        <taxon>Anomura</taxon>
        <taxon>Galatheoidea</taxon>
        <taxon>Porcellanidae</taxon>
        <taxon>Petrolisthes</taxon>
    </lineage>
</organism>
<name>A0AAE1P0U7_9EUCA</name>
<accession>A0AAE1P0U7</accession>
<protein>
    <submittedName>
        <fullName evidence="2">Uncharacterized protein</fullName>
    </submittedName>
</protein>
<reference evidence="2" key="1">
    <citation type="submission" date="2023-11" db="EMBL/GenBank/DDBJ databases">
        <title>Genome assemblies of two species of porcelain crab, Petrolisthes cinctipes and Petrolisthes manimaculis (Anomura: Porcellanidae).</title>
        <authorList>
            <person name="Angst P."/>
        </authorList>
    </citation>
    <scope>NUCLEOTIDE SEQUENCE</scope>
    <source>
        <strain evidence="2">PB745_02</strain>
        <tissue evidence="2">Gill</tissue>
    </source>
</reference>
<evidence type="ECO:0000313" key="3">
    <source>
        <dbReference type="Proteomes" id="UP001292094"/>
    </source>
</evidence>
<proteinExistence type="predicted"/>